<protein>
    <submittedName>
        <fullName evidence="1">Uncharacterized protein</fullName>
    </submittedName>
</protein>
<organism evidence="1 2">
    <name type="scientific">Anoxybacillus pushchinoensis</name>
    <dbReference type="NCBI Taxonomy" id="150248"/>
    <lineage>
        <taxon>Bacteria</taxon>
        <taxon>Bacillati</taxon>
        <taxon>Bacillota</taxon>
        <taxon>Bacilli</taxon>
        <taxon>Bacillales</taxon>
        <taxon>Anoxybacillaceae</taxon>
        <taxon>Anoxybacillus</taxon>
    </lineage>
</organism>
<evidence type="ECO:0000313" key="1">
    <source>
        <dbReference type="EMBL" id="SFA46960.1"/>
    </source>
</evidence>
<dbReference type="AlphaFoldDB" id="A0A1I0T5H2"/>
<reference evidence="2" key="1">
    <citation type="submission" date="2016-10" db="EMBL/GenBank/DDBJ databases">
        <authorList>
            <person name="Varghese N."/>
            <person name="Submissions S."/>
        </authorList>
    </citation>
    <scope>NUCLEOTIDE SEQUENCE [LARGE SCALE GENOMIC DNA]</scope>
    <source>
        <strain evidence="2">K1</strain>
    </source>
</reference>
<dbReference type="STRING" id="150248.SAMN05216169_101456"/>
<keyword evidence="2" id="KW-1185">Reference proteome</keyword>
<gene>
    <name evidence="1" type="ORF">SAMN05216169_101456</name>
</gene>
<sequence>MENQTGFRVKVQRFGGYLTSLRKKSPTSKRSESGG</sequence>
<evidence type="ECO:0000313" key="2">
    <source>
        <dbReference type="Proteomes" id="UP000198979"/>
    </source>
</evidence>
<proteinExistence type="predicted"/>
<name>A0A1I0T5H2_9BACL</name>
<dbReference type="EMBL" id="FOJQ01000014">
    <property type="protein sequence ID" value="SFA46960.1"/>
    <property type="molecule type" value="Genomic_DNA"/>
</dbReference>
<dbReference type="Proteomes" id="UP000198979">
    <property type="component" value="Unassembled WGS sequence"/>
</dbReference>
<accession>A0A1I0T5H2</accession>